<comment type="function">
    <text evidence="1">Part of the ABC transporter complex LptBFG involved in the translocation of lipopolysaccharide (LPS) from the inner membrane to the outer membrane.</text>
</comment>
<dbReference type="InterPro" id="IPR030922">
    <property type="entry name" value="LptF"/>
</dbReference>
<evidence type="ECO:0000256" key="10">
    <source>
        <dbReference type="ARBA" id="ARBA00023136"/>
    </source>
</evidence>
<keyword evidence="9 12" id="KW-1133">Transmembrane helix</keyword>
<evidence type="ECO:0000313" key="13">
    <source>
        <dbReference type="EMBL" id="ANI17075.1"/>
    </source>
</evidence>
<evidence type="ECO:0000256" key="7">
    <source>
        <dbReference type="ARBA" id="ARBA00022519"/>
    </source>
</evidence>
<organism evidence="13 14">
    <name type="scientific">Pseudomonas citronellolis</name>
    <dbReference type="NCBI Taxonomy" id="53408"/>
    <lineage>
        <taxon>Bacteria</taxon>
        <taxon>Pseudomonadati</taxon>
        <taxon>Pseudomonadota</taxon>
        <taxon>Gammaproteobacteria</taxon>
        <taxon>Pseudomonadales</taxon>
        <taxon>Pseudomonadaceae</taxon>
        <taxon>Pseudomonas</taxon>
    </lineage>
</organism>
<evidence type="ECO:0000256" key="2">
    <source>
        <dbReference type="ARBA" id="ARBA00004429"/>
    </source>
</evidence>
<evidence type="ECO:0000256" key="3">
    <source>
        <dbReference type="ARBA" id="ARBA00007725"/>
    </source>
</evidence>
<comment type="similarity">
    <text evidence="3">Belongs to the LptF/LptG family.</text>
</comment>
<evidence type="ECO:0000256" key="9">
    <source>
        <dbReference type="ARBA" id="ARBA00022989"/>
    </source>
</evidence>
<dbReference type="NCBIfam" id="TIGR04407">
    <property type="entry name" value="LptF_YjgP"/>
    <property type="match status" value="1"/>
</dbReference>
<protein>
    <recommendedName>
        <fullName evidence="4">Lipopolysaccharide export system permease protein LptF</fullName>
    </recommendedName>
</protein>
<dbReference type="Pfam" id="PF03739">
    <property type="entry name" value="LptF_LptG"/>
    <property type="match status" value="1"/>
</dbReference>
<keyword evidence="10 12" id="KW-0472">Membrane</keyword>
<keyword evidence="6" id="KW-1003">Cell membrane</keyword>
<dbReference type="GO" id="GO:0043190">
    <property type="term" value="C:ATP-binding cassette (ABC) transporter complex"/>
    <property type="evidence" value="ECO:0007669"/>
    <property type="project" value="InterPro"/>
</dbReference>
<dbReference type="GO" id="GO:0055085">
    <property type="term" value="P:transmembrane transport"/>
    <property type="evidence" value="ECO:0007669"/>
    <property type="project" value="InterPro"/>
</dbReference>
<gene>
    <name evidence="13" type="ORF">A9C11_25200</name>
</gene>
<evidence type="ECO:0000256" key="12">
    <source>
        <dbReference type="SAM" id="Phobius"/>
    </source>
</evidence>
<evidence type="ECO:0000313" key="14">
    <source>
        <dbReference type="Proteomes" id="UP000077748"/>
    </source>
</evidence>
<feature type="transmembrane region" description="Helical" evidence="12">
    <location>
        <begin position="98"/>
        <end position="118"/>
    </location>
</feature>
<feature type="transmembrane region" description="Helical" evidence="12">
    <location>
        <begin position="304"/>
        <end position="325"/>
    </location>
</feature>
<dbReference type="RefSeq" id="WP_058073225.1">
    <property type="nucleotide sequence ID" value="NZ_CALEBV010000214.1"/>
</dbReference>
<evidence type="ECO:0000256" key="11">
    <source>
        <dbReference type="ARBA" id="ARBA00026081"/>
    </source>
</evidence>
<comment type="subcellular location">
    <subcellularLocation>
        <location evidence="2">Cell inner membrane</location>
        <topology evidence="2">Multi-pass membrane protein</topology>
    </subcellularLocation>
</comment>
<keyword evidence="7" id="KW-0997">Cell inner membrane</keyword>
<feature type="transmembrane region" description="Helical" evidence="12">
    <location>
        <begin position="12"/>
        <end position="36"/>
    </location>
</feature>
<keyword evidence="8 12" id="KW-0812">Transmembrane</keyword>
<dbReference type="AlphaFoldDB" id="A0A1A9KHR7"/>
<comment type="subunit">
    <text evidence="11">Component of the lipopolysaccharide transport and assembly complex. The LptBFG transporter is composed of two ATP-binding proteins (LptB) and two transmembrane proteins (LptF and LptG).</text>
</comment>
<evidence type="ECO:0000256" key="1">
    <source>
        <dbReference type="ARBA" id="ARBA00002265"/>
    </source>
</evidence>
<feature type="transmembrane region" description="Helical" evidence="12">
    <location>
        <begin position="56"/>
        <end position="77"/>
    </location>
</feature>
<evidence type="ECO:0000256" key="4">
    <source>
        <dbReference type="ARBA" id="ARBA00014213"/>
    </source>
</evidence>
<dbReference type="EMBL" id="CP015878">
    <property type="protein sequence ID" value="ANI17075.1"/>
    <property type="molecule type" value="Genomic_DNA"/>
</dbReference>
<dbReference type="PANTHER" id="PTHR33529:SF7">
    <property type="entry name" value="LIPOPOLYSACCHARIDE EXPORT SYSTEM PERMEASE PROTEIN LPTF"/>
    <property type="match status" value="1"/>
</dbReference>
<feature type="transmembrane region" description="Helical" evidence="12">
    <location>
        <begin position="273"/>
        <end position="292"/>
    </location>
</feature>
<dbReference type="InterPro" id="IPR005495">
    <property type="entry name" value="LptG/LptF_permease"/>
</dbReference>
<feature type="transmembrane region" description="Helical" evidence="12">
    <location>
        <begin position="337"/>
        <end position="356"/>
    </location>
</feature>
<dbReference type="GO" id="GO:0015920">
    <property type="term" value="P:lipopolysaccharide transport"/>
    <property type="evidence" value="ECO:0007669"/>
    <property type="project" value="TreeGrafter"/>
</dbReference>
<evidence type="ECO:0000256" key="8">
    <source>
        <dbReference type="ARBA" id="ARBA00022692"/>
    </source>
</evidence>
<accession>A0A1A9KHR7</accession>
<sequence>MIVFRYLSREVLVTMSAVSAVLLVIIMSGRFIKYLAQAAQGMLDPGSLFMIMGVRLPGFLQLILPLGLFLGILLAYGRLYLESEMTVLTATGMSQQRLLAYSMAPAALIALLVAWLSLSLAPQGIAQMQLILNKQDAMTEFDTLAPGRFQSMRDGSRVTYTEQLSNDRTELGGVFISDKNPPRNGQDRGLAVLVATSGEQQIHPDGSRYLILKDGFRYDGVPGQADYRAIRYDTYGVLLPKPEVSSEIDDRDAIPTSDLFASKEPRMRSELQWRFSIPLLVFIVTLLAVPLSKVNPRQGRFLKLLPAVLLYMAYLALLIAARGMLDKGKIPMALGLWWVHAIFLAIGLLLAFWEPLSLKWAASRARSVKERKHA</sequence>
<dbReference type="Proteomes" id="UP000077748">
    <property type="component" value="Chromosome"/>
</dbReference>
<keyword evidence="5" id="KW-0813">Transport</keyword>
<reference evidence="13 14" key="1">
    <citation type="submission" date="2016-05" db="EMBL/GenBank/DDBJ databases">
        <title>Genome Sequence of Pseudomonas citronellolis Strain SJTE-3, an Estrogens and Persistent Organic Pollutants degradation strain.</title>
        <authorList>
            <person name="Liang R."/>
        </authorList>
    </citation>
    <scope>NUCLEOTIDE SEQUENCE [LARGE SCALE GENOMIC DNA]</scope>
    <source>
        <strain evidence="13 14">SJTE-3</strain>
    </source>
</reference>
<evidence type="ECO:0000256" key="6">
    <source>
        <dbReference type="ARBA" id="ARBA00022475"/>
    </source>
</evidence>
<dbReference type="PANTHER" id="PTHR33529">
    <property type="entry name" value="SLR0882 PROTEIN-RELATED"/>
    <property type="match status" value="1"/>
</dbReference>
<evidence type="ECO:0000256" key="5">
    <source>
        <dbReference type="ARBA" id="ARBA00022448"/>
    </source>
</evidence>
<name>A0A1A9KHR7_9PSED</name>
<proteinExistence type="inferred from homology"/>